<sequence length="93" mass="10249">MAPLPGTYFEVVQEIIQRGTLCGTPAQKPKISEPQTGKETPDPLNEFDPKCVSIESRFGYAPKGPTSLIFGTDEESCDVVLNYLQTILMVSRK</sequence>
<protein>
    <submittedName>
        <fullName evidence="2">Uncharacterized protein</fullName>
    </submittedName>
</protein>
<name>A0AAN7YUU0_9PEZI</name>
<gene>
    <name evidence="2" type="ORF">RRF57_001281</name>
</gene>
<dbReference type="AlphaFoldDB" id="A0AAN7YUU0"/>
<feature type="region of interest" description="Disordered" evidence="1">
    <location>
        <begin position="23"/>
        <end position="46"/>
    </location>
</feature>
<evidence type="ECO:0000313" key="3">
    <source>
        <dbReference type="Proteomes" id="UP001305414"/>
    </source>
</evidence>
<evidence type="ECO:0000313" key="2">
    <source>
        <dbReference type="EMBL" id="KAK5625565.1"/>
    </source>
</evidence>
<keyword evidence="3" id="KW-1185">Reference proteome</keyword>
<reference evidence="2 3" key="1">
    <citation type="submission" date="2023-10" db="EMBL/GenBank/DDBJ databases">
        <title>Draft genome sequence of Xylaria bambusicola isolate GMP-LS, the root and basal stem rot pathogen of sugarcane in Indonesia.</title>
        <authorList>
            <person name="Selvaraj P."/>
            <person name="Muralishankar V."/>
            <person name="Muruganantham S."/>
            <person name="Sp S."/>
            <person name="Haryani S."/>
            <person name="Lau K.J.X."/>
            <person name="Naqvi N.I."/>
        </authorList>
    </citation>
    <scope>NUCLEOTIDE SEQUENCE [LARGE SCALE GENOMIC DNA]</scope>
    <source>
        <strain evidence="2">GMP-LS</strain>
    </source>
</reference>
<proteinExistence type="predicted"/>
<dbReference type="Proteomes" id="UP001305414">
    <property type="component" value="Unassembled WGS sequence"/>
</dbReference>
<accession>A0AAN7YUU0</accession>
<comment type="caution">
    <text evidence="2">The sequence shown here is derived from an EMBL/GenBank/DDBJ whole genome shotgun (WGS) entry which is preliminary data.</text>
</comment>
<organism evidence="2 3">
    <name type="scientific">Xylaria bambusicola</name>
    <dbReference type="NCBI Taxonomy" id="326684"/>
    <lineage>
        <taxon>Eukaryota</taxon>
        <taxon>Fungi</taxon>
        <taxon>Dikarya</taxon>
        <taxon>Ascomycota</taxon>
        <taxon>Pezizomycotina</taxon>
        <taxon>Sordariomycetes</taxon>
        <taxon>Xylariomycetidae</taxon>
        <taxon>Xylariales</taxon>
        <taxon>Xylariaceae</taxon>
        <taxon>Xylaria</taxon>
    </lineage>
</organism>
<dbReference type="EMBL" id="JAWHQM010000002">
    <property type="protein sequence ID" value="KAK5625565.1"/>
    <property type="molecule type" value="Genomic_DNA"/>
</dbReference>
<evidence type="ECO:0000256" key="1">
    <source>
        <dbReference type="SAM" id="MobiDB-lite"/>
    </source>
</evidence>